<evidence type="ECO:0000313" key="3">
    <source>
        <dbReference type="Proteomes" id="UP001305647"/>
    </source>
</evidence>
<comment type="caution">
    <text evidence="2">The sequence shown here is derived from an EMBL/GenBank/DDBJ whole genome shotgun (WGS) entry which is preliminary data.</text>
</comment>
<protein>
    <submittedName>
        <fullName evidence="2">Uncharacterized protein</fullName>
    </submittedName>
</protein>
<name>A0AAN6PZ33_9PEZI</name>
<dbReference type="AlphaFoldDB" id="A0AAN6PZ33"/>
<organism evidence="2 3">
    <name type="scientific">Parathielavia hyrcaniae</name>
    <dbReference type="NCBI Taxonomy" id="113614"/>
    <lineage>
        <taxon>Eukaryota</taxon>
        <taxon>Fungi</taxon>
        <taxon>Dikarya</taxon>
        <taxon>Ascomycota</taxon>
        <taxon>Pezizomycotina</taxon>
        <taxon>Sordariomycetes</taxon>
        <taxon>Sordariomycetidae</taxon>
        <taxon>Sordariales</taxon>
        <taxon>Chaetomiaceae</taxon>
        <taxon>Parathielavia</taxon>
    </lineage>
</organism>
<sequence length="83" mass="9318">MEVWGIELSVIIPVNTLAQQGQARVLIPGAEKAKRISMDHQVSSRTQKPIKRPPVDLSSKAHSSLDVSLWRRRVLFDEHGYAS</sequence>
<reference evidence="2" key="2">
    <citation type="submission" date="2023-05" db="EMBL/GenBank/DDBJ databases">
        <authorList>
            <consortium name="Lawrence Berkeley National Laboratory"/>
            <person name="Steindorff A."/>
            <person name="Hensen N."/>
            <person name="Bonometti L."/>
            <person name="Westerberg I."/>
            <person name="Brannstrom I.O."/>
            <person name="Guillou S."/>
            <person name="Cros-Aarteil S."/>
            <person name="Calhoun S."/>
            <person name="Haridas S."/>
            <person name="Kuo A."/>
            <person name="Mondo S."/>
            <person name="Pangilinan J."/>
            <person name="Riley R."/>
            <person name="Labutti K."/>
            <person name="Andreopoulos B."/>
            <person name="Lipzen A."/>
            <person name="Chen C."/>
            <person name="Yanf M."/>
            <person name="Daum C."/>
            <person name="Ng V."/>
            <person name="Clum A."/>
            <person name="Ohm R."/>
            <person name="Martin F."/>
            <person name="Silar P."/>
            <person name="Natvig D."/>
            <person name="Lalanne C."/>
            <person name="Gautier V."/>
            <person name="Ament-Velasquez S.L."/>
            <person name="Kruys A."/>
            <person name="Hutchinson M.I."/>
            <person name="Powell A.J."/>
            <person name="Barry K."/>
            <person name="Miller A.N."/>
            <person name="Grigoriev I.V."/>
            <person name="Debuchy R."/>
            <person name="Gladieux P."/>
            <person name="Thoren M.H."/>
            <person name="Johannesson H."/>
        </authorList>
    </citation>
    <scope>NUCLEOTIDE SEQUENCE</scope>
    <source>
        <strain evidence="2">CBS 757.83</strain>
    </source>
</reference>
<evidence type="ECO:0000256" key="1">
    <source>
        <dbReference type="SAM" id="MobiDB-lite"/>
    </source>
</evidence>
<keyword evidence="3" id="KW-1185">Reference proteome</keyword>
<accession>A0AAN6PZ33</accession>
<reference evidence="2" key="1">
    <citation type="journal article" date="2023" name="Mol. Phylogenet. Evol.">
        <title>Genome-scale phylogeny and comparative genomics of the fungal order Sordariales.</title>
        <authorList>
            <person name="Hensen N."/>
            <person name="Bonometti L."/>
            <person name="Westerberg I."/>
            <person name="Brannstrom I.O."/>
            <person name="Guillou S."/>
            <person name="Cros-Aarteil S."/>
            <person name="Calhoun S."/>
            <person name="Haridas S."/>
            <person name="Kuo A."/>
            <person name="Mondo S."/>
            <person name="Pangilinan J."/>
            <person name="Riley R."/>
            <person name="LaButti K."/>
            <person name="Andreopoulos B."/>
            <person name="Lipzen A."/>
            <person name="Chen C."/>
            <person name="Yan M."/>
            <person name="Daum C."/>
            <person name="Ng V."/>
            <person name="Clum A."/>
            <person name="Steindorff A."/>
            <person name="Ohm R.A."/>
            <person name="Martin F."/>
            <person name="Silar P."/>
            <person name="Natvig D.O."/>
            <person name="Lalanne C."/>
            <person name="Gautier V."/>
            <person name="Ament-Velasquez S.L."/>
            <person name="Kruys A."/>
            <person name="Hutchinson M.I."/>
            <person name="Powell A.J."/>
            <person name="Barry K."/>
            <person name="Miller A.N."/>
            <person name="Grigoriev I.V."/>
            <person name="Debuchy R."/>
            <person name="Gladieux P."/>
            <person name="Hiltunen Thoren M."/>
            <person name="Johannesson H."/>
        </authorList>
    </citation>
    <scope>NUCLEOTIDE SEQUENCE</scope>
    <source>
        <strain evidence="2">CBS 757.83</strain>
    </source>
</reference>
<evidence type="ECO:0000313" key="2">
    <source>
        <dbReference type="EMBL" id="KAK4099741.1"/>
    </source>
</evidence>
<gene>
    <name evidence="2" type="ORF">N658DRAFT_497977</name>
</gene>
<dbReference type="EMBL" id="MU863646">
    <property type="protein sequence ID" value="KAK4099741.1"/>
    <property type="molecule type" value="Genomic_DNA"/>
</dbReference>
<proteinExistence type="predicted"/>
<feature type="region of interest" description="Disordered" evidence="1">
    <location>
        <begin position="36"/>
        <end position="63"/>
    </location>
</feature>
<dbReference type="Proteomes" id="UP001305647">
    <property type="component" value="Unassembled WGS sequence"/>
</dbReference>